<dbReference type="RefSeq" id="WP_131595807.1">
    <property type="nucleotide sequence ID" value="NZ_SJSL01000002.1"/>
</dbReference>
<keyword evidence="1" id="KW-0472">Membrane</keyword>
<evidence type="ECO:0000313" key="2">
    <source>
        <dbReference type="EMBL" id="TCD01114.1"/>
    </source>
</evidence>
<organism evidence="2 3">
    <name type="scientific">Pedobacter psychroterrae</name>
    <dbReference type="NCBI Taxonomy" id="2530453"/>
    <lineage>
        <taxon>Bacteria</taxon>
        <taxon>Pseudomonadati</taxon>
        <taxon>Bacteroidota</taxon>
        <taxon>Sphingobacteriia</taxon>
        <taxon>Sphingobacteriales</taxon>
        <taxon>Sphingobacteriaceae</taxon>
        <taxon>Pedobacter</taxon>
    </lineage>
</organism>
<dbReference type="OrthoDB" id="1493774at2"/>
<gene>
    <name evidence="2" type="ORF">EZ437_10110</name>
</gene>
<reference evidence="2 3" key="1">
    <citation type="submission" date="2019-02" db="EMBL/GenBank/DDBJ databases">
        <title>Pedobacter sp. RP-1-14 sp. nov., isolated from Arctic soil.</title>
        <authorList>
            <person name="Dahal R.H."/>
        </authorList>
    </citation>
    <scope>NUCLEOTIDE SEQUENCE [LARGE SCALE GENOMIC DNA]</scope>
    <source>
        <strain evidence="2 3">RP-1-14</strain>
    </source>
</reference>
<name>A0A4R0NPU2_9SPHI</name>
<dbReference type="EMBL" id="SJSL01000002">
    <property type="protein sequence ID" value="TCD01114.1"/>
    <property type="molecule type" value="Genomic_DNA"/>
</dbReference>
<proteinExistence type="predicted"/>
<feature type="transmembrane region" description="Helical" evidence="1">
    <location>
        <begin position="7"/>
        <end position="26"/>
    </location>
</feature>
<protein>
    <recommendedName>
        <fullName evidence="4">FixH protein</fullName>
    </recommendedName>
</protein>
<dbReference type="Pfam" id="PF05751">
    <property type="entry name" value="FixH"/>
    <property type="match status" value="1"/>
</dbReference>
<dbReference type="Proteomes" id="UP000293347">
    <property type="component" value="Unassembled WGS sequence"/>
</dbReference>
<sequence>MNWGTKIMIGMASFMAFIIVLATLMIRSNPDPLVDEDYYEKGLNYDQEIKRMEKVKQDSIALSHKIRQHE</sequence>
<keyword evidence="1" id="KW-1133">Transmembrane helix</keyword>
<evidence type="ECO:0000313" key="3">
    <source>
        <dbReference type="Proteomes" id="UP000293347"/>
    </source>
</evidence>
<keyword evidence="3" id="KW-1185">Reference proteome</keyword>
<evidence type="ECO:0000256" key="1">
    <source>
        <dbReference type="SAM" id="Phobius"/>
    </source>
</evidence>
<keyword evidence="1" id="KW-0812">Transmembrane</keyword>
<dbReference type="AlphaFoldDB" id="A0A4R0NPU2"/>
<evidence type="ECO:0008006" key="4">
    <source>
        <dbReference type="Google" id="ProtNLM"/>
    </source>
</evidence>
<accession>A0A4R0NPU2</accession>
<dbReference type="InterPro" id="IPR008620">
    <property type="entry name" value="FixH"/>
</dbReference>
<comment type="caution">
    <text evidence="2">The sequence shown here is derived from an EMBL/GenBank/DDBJ whole genome shotgun (WGS) entry which is preliminary data.</text>
</comment>